<proteinExistence type="predicted"/>
<organism evidence="1 2">
    <name type="scientific">Aphanomyces euteiches</name>
    <dbReference type="NCBI Taxonomy" id="100861"/>
    <lineage>
        <taxon>Eukaryota</taxon>
        <taxon>Sar</taxon>
        <taxon>Stramenopiles</taxon>
        <taxon>Oomycota</taxon>
        <taxon>Saprolegniomycetes</taxon>
        <taxon>Saprolegniales</taxon>
        <taxon>Verrucalvaceae</taxon>
        <taxon>Aphanomyces</taxon>
    </lineage>
</organism>
<dbReference type="Pfam" id="PF06999">
    <property type="entry name" value="Suc_Fer-like"/>
    <property type="match status" value="1"/>
</dbReference>
<dbReference type="CDD" id="cd03062">
    <property type="entry name" value="TRX_Fd_Sucrase"/>
    <property type="match status" value="1"/>
</dbReference>
<dbReference type="PANTHER" id="PTHR31902">
    <property type="entry name" value="ACTIN PATCHES DISTAL PROTEIN 1"/>
    <property type="match status" value="1"/>
</dbReference>
<protein>
    <submittedName>
        <fullName evidence="1">Uncharacterized protein</fullName>
    </submittedName>
</protein>
<evidence type="ECO:0000313" key="2">
    <source>
        <dbReference type="Proteomes" id="UP000481153"/>
    </source>
</evidence>
<comment type="caution">
    <text evidence="1">The sequence shown here is derived from an EMBL/GenBank/DDBJ whole genome shotgun (WGS) entry which is preliminary data.</text>
</comment>
<gene>
    <name evidence="1" type="ORF">Ae201684_014361</name>
</gene>
<dbReference type="SUPFAM" id="SSF52833">
    <property type="entry name" value="Thioredoxin-like"/>
    <property type="match status" value="1"/>
</dbReference>
<name>A0A6G0WJV3_9STRA</name>
<reference evidence="1 2" key="1">
    <citation type="submission" date="2019-07" db="EMBL/GenBank/DDBJ databases">
        <title>Genomics analysis of Aphanomyces spp. identifies a new class of oomycete effector associated with host adaptation.</title>
        <authorList>
            <person name="Gaulin E."/>
        </authorList>
    </citation>
    <scope>NUCLEOTIDE SEQUENCE [LARGE SCALE GENOMIC DNA]</scope>
    <source>
        <strain evidence="1 2">ATCC 201684</strain>
    </source>
</reference>
<dbReference type="VEuPathDB" id="FungiDB:AeMF1_014108"/>
<dbReference type="AlphaFoldDB" id="A0A6G0WJV3"/>
<dbReference type="InterPro" id="IPR036249">
    <property type="entry name" value="Thioredoxin-like_sf"/>
</dbReference>
<evidence type="ECO:0000313" key="1">
    <source>
        <dbReference type="EMBL" id="KAF0727531.1"/>
    </source>
</evidence>
<dbReference type="InterPro" id="IPR009737">
    <property type="entry name" value="Aim32/Apd1-like"/>
</dbReference>
<dbReference type="Proteomes" id="UP000481153">
    <property type="component" value="Unassembled WGS sequence"/>
</dbReference>
<dbReference type="PANTHER" id="PTHR31902:SF14">
    <property type="entry name" value="ACTIN PATCHES DISTAL PROTEIN 1"/>
    <property type="match status" value="1"/>
</dbReference>
<accession>A0A6G0WJV3</accession>
<dbReference type="Gene3D" id="3.40.30.10">
    <property type="entry name" value="Glutaredoxin"/>
    <property type="match status" value="1"/>
</dbReference>
<sequence>MDAQGNAEAWPKKLEMSDHVLSQYARAIEPLNEATDPKPLGIAAAYPTNAQLSLASQDTHEVLVFPENIRVSNVREGDIEFLTKHLLAESVDIAALEAKLCVTKLTGHHAFVCAHANRDYRCACAGPKLIEWLQTKTPQDWTIYASSHYGGHRFAGNCIVYPEGHWYGMLNKPEDVDKLVQAFTGDGELALESLWRGCTGMTKESQLKLYARATSQ</sequence>
<keyword evidence="2" id="KW-1185">Reference proteome</keyword>
<dbReference type="EMBL" id="VJMJ01000193">
    <property type="protein sequence ID" value="KAF0727531.1"/>
    <property type="molecule type" value="Genomic_DNA"/>
</dbReference>